<evidence type="ECO:0000313" key="4">
    <source>
        <dbReference type="Proteomes" id="UP000019118"/>
    </source>
</evidence>
<proteinExistence type="predicted"/>
<keyword evidence="2" id="KW-1133">Transmembrane helix</keyword>
<evidence type="ECO:0000256" key="2">
    <source>
        <dbReference type="SAM" id="Phobius"/>
    </source>
</evidence>
<feature type="compositionally biased region" description="Acidic residues" evidence="1">
    <location>
        <begin position="370"/>
        <end position="386"/>
    </location>
</feature>
<keyword evidence="4" id="KW-1185">Reference proteome</keyword>
<accession>A0AAR5PR07</accession>
<keyword evidence="2" id="KW-0812">Transmembrane</keyword>
<reference evidence="4" key="1">
    <citation type="journal article" date="2013" name="Genome Biol.">
        <title>Draft genome of the mountain pine beetle, Dendroctonus ponderosae Hopkins, a major forest pest.</title>
        <authorList>
            <person name="Keeling C.I."/>
            <person name="Yuen M.M."/>
            <person name="Liao N.Y."/>
            <person name="Docking T.R."/>
            <person name="Chan S.K."/>
            <person name="Taylor G.A."/>
            <person name="Palmquist D.L."/>
            <person name="Jackman S.D."/>
            <person name="Nguyen A."/>
            <person name="Li M."/>
            <person name="Henderson H."/>
            <person name="Janes J.K."/>
            <person name="Zhao Y."/>
            <person name="Pandoh P."/>
            <person name="Moore R."/>
            <person name="Sperling F.A."/>
            <person name="Huber D.P."/>
            <person name="Birol I."/>
            <person name="Jones S.J."/>
            <person name="Bohlmann J."/>
        </authorList>
    </citation>
    <scope>NUCLEOTIDE SEQUENCE</scope>
</reference>
<organism evidence="3 4">
    <name type="scientific">Dendroctonus ponderosae</name>
    <name type="common">Mountain pine beetle</name>
    <dbReference type="NCBI Taxonomy" id="77166"/>
    <lineage>
        <taxon>Eukaryota</taxon>
        <taxon>Metazoa</taxon>
        <taxon>Ecdysozoa</taxon>
        <taxon>Arthropoda</taxon>
        <taxon>Hexapoda</taxon>
        <taxon>Insecta</taxon>
        <taxon>Pterygota</taxon>
        <taxon>Neoptera</taxon>
        <taxon>Endopterygota</taxon>
        <taxon>Coleoptera</taxon>
        <taxon>Polyphaga</taxon>
        <taxon>Cucujiformia</taxon>
        <taxon>Curculionidae</taxon>
        <taxon>Scolytinae</taxon>
        <taxon>Dendroctonus</taxon>
    </lineage>
</organism>
<reference evidence="3" key="2">
    <citation type="submission" date="2024-08" db="UniProtKB">
        <authorList>
            <consortium name="EnsemblMetazoa"/>
        </authorList>
    </citation>
    <scope>IDENTIFICATION</scope>
</reference>
<name>A0AAR5PR07_DENPD</name>
<evidence type="ECO:0000313" key="3">
    <source>
        <dbReference type="EnsemblMetazoa" id="XP_019763382.1"/>
    </source>
</evidence>
<feature type="transmembrane region" description="Helical" evidence="2">
    <location>
        <begin position="200"/>
        <end position="220"/>
    </location>
</feature>
<dbReference type="Proteomes" id="UP000019118">
    <property type="component" value="Unassembled WGS sequence"/>
</dbReference>
<dbReference type="EnsemblMetazoa" id="XM_019907823.1">
    <property type="protein sequence ID" value="XP_019763382.1"/>
    <property type="gene ID" value="LOC109539813"/>
</dbReference>
<feature type="transmembrane region" description="Helical" evidence="2">
    <location>
        <begin position="113"/>
        <end position="135"/>
    </location>
</feature>
<evidence type="ECO:0008006" key="5">
    <source>
        <dbReference type="Google" id="ProtNLM"/>
    </source>
</evidence>
<evidence type="ECO:0000256" key="1">
    <source>
        <dbReference type="SAM" id="MobiDB-lite"/>
    </source>
</evidence>
<dbReference type="GeneID" id="109539813"/>
<feature type="transmembrane region" description="Helical" evidence="2">
    <location>
        <begin position="36"/>
        <end position="54"/>
    </location>
</feature>
<protein>
    <recommendedName>
        <fullName evidence="5">Transmembrane protein</fullName>
    </recommendedName>
</protein>
<feature type="transmembrane region" description="Helical" evidence="2">
    <location>
        <begin position="75"/>
        <end position="93"/>
    </location>
</feature>
<dbReference type="EnsemblMetazoa" id="XM_019907821.1">
    <property type="protein sequence ID" value="XP_019763380.1"/>
    <property type="gene ID" value="LOC109539813"/>
</dbReference>
<feature type="transmembrane region" description="Helical" evidence="2">
    <location>
        <begin position="142"/>
        <end position="162"/>
    </location>
</feature>
<dbReference type="AlphaFoldDB" id="A0AAR5PR07"/>
<feature type="transmembrane region" description="Helical" evidence="2">
    <location>
        <begin position="240"/>
        <end position="258"/>
    </location>
</feature>
<dbReference type="EnsemblMetazoa" id="XM_019907822.1">
    <property type="protein sequence ID" value="XP_019763381.1"/>
    <property type="gene ID" value="LOC109539813"/>
</dbReference>
<keyword evidence="2" id="KW-0472">Membrane</keyword>
<feature type="region of interest" description="Disordered" evidence="1">
    <location>
        <begin position="369"/>
        <end position="407"/>
    </location>
</feature>
<sequence>MSSIVVDFLSTELTKVPKFLRGILGSNSNSALCNGIIWLSLFWIILYVCYDKLINVLLKHPEFPQYLRSRLTNSIWDLCMHACFLLSYYFHITNKYPDNGWLELKFFEQQQDSVSLLENITFAGLCSCLLANGGIQGVQRSYLCLVKFAALAVACSSAYILGFVDLSFTLAALWALTGMFDDLTRLSFCWFYKKSETCKLLVDSMFASSLMVFCTVYFYVIPLACLIPLGSMRLPGNADLVRLALFISLLCWINLVIYKSPSLNLIFHQLYHLKKSRTAYASLSAVNGRQFQSMALVCLGSGIECSLFPPGSDDGFLMAFLRSEETKRKRLVNVRIRRRNKPMLTKTLKYILALKRKLSLRIRRAISELSSEDSESDSDTTLDSDSDSSTSQYSFVQRHTPIETVRRPSEEVTLPLVDREEDIETIGVQIGNDPLDLSIIQQRVENVEDSA</sequence>